<dbReference type="SUPFAM" id="SSF47413">
    <property type="entry name" value="lambda repressor-like DNA-binding domains"/>
    <property type="match status" value="1"/>
</dbReference>
<dbReference type="PANTHER" id="PTHR35010:SF2">
    <property type="entry name" value="BLL4672 PROTEIN"/>
    <property type="match status" value="1"/>
</dbReference>
<dbReference type="CDD" id="cd00093">
    <property type="entry name" value="HTH_XRE"/>
    <property type="match status" value="1"/>
</dbReference>
<dbReference type="PROSITE" id="PS50943">
    <property type="entry name" value="HTH_CROC1"/>
    <property type="match status" value="1"/>
</dbReference>
<organism evidence="2 3">
    <name type="scientific">Cellulomonas oligotrophica</name>
    <dbReference type="NCBI Taxonomy" id="931536"/>
    <lineage>
        <taxon>Bacteria</taxon>
        <taxon>Bacillati</taxon>
        <taxon>Actinomycetota</taxon>
        <taxon>Actinomycetes</taxon>
        <taxon>Micrococcales</taxon>
        <taxon>Cellulomonadaceae</taxon>
        <taxon>Cellulomonas</taxon>
    </lineage>
</organism>
<dbReference type="PANTHER" id="PTHR35010">
    <property type="entry name" value="BLL4672 PROTEIN-RELATED"/>
    <property type="match status" value="1"/>
</dbReference>
<evidence type="ECO:0000259" key="1">
    <source>
        <dbReference type="PROSITE" id="PS50943"/>
    </source>
</evidence>
<evidence type="ECO:0000313" key="3">
    <source>
        <dbReference type="Proteomes" id="UP000618382"/>
    </source>
</evidence>
<evidence type="ECO:0000313" key="2">
    <source>
        <dbReference type="EMBL" id="GIG32531.1"/>
    </source>
</evidence>
<dbReference type="SMART" id="SM00530">
    <property type="entry name" value="HTH_XRE"/>
    <property type="match status" value="1"/>
</dbReference>
<sequence length="298" mass="32366">MPTLDRMDPRDELRDLLISRRARLTPEQAGITSVGARRVPGLRREEVAMLAGVSTDYYTRLEKGKVGNPSESVLEAVSRALGLDEAEHTHLLDLVRAVTRSRPAAPRTRPGGPAPRPSLQWMVDAMTEAVAFVGSPFLDVVAMNHLARALYSPMLGSAGDRRPNFARFAFLDPAARDFYPDWDGAARVSVALLRMAAGQHPRSRALSGLVGELSTRSEDFRGLWAAHEVRLHHAGTKVFHHPVVGDVELSYHQLDLPSDPGHALTVYNAVPGTASADALRLLSAWAATRDAAEVHGTA</sequence>
<protein>
    <submittedName>
        <fullName evidence="2">Transcriptional regulator</fullName>
    </submittedName>
</protein>
<proteinExistence type="predicted"/>
<dbReference type="Gene3D" id="3.30.450.180">
    <property type="match status" value="1"/>
</dbReference>
<dbReference type="InterPro" id="IPR041413">
    <property type="entry name" value="MLTR_LBD"/>
</dbReference>
<dbReference type="Pfam" id="PF17765">
    <property type="entry name" value="MLTR_LBD"/>
    <property type="match status" value="1"/>
</dbReference>
<gene>
    <name evidence="2" type="ORF">Col01nite_16900</name>
</gene>
<keyword evidence="3" id="KW-1185">Reference proteome</keyword>
<reference evidence="2 3" key="1">
    <citation type="submission" date="2021-01" db="EMBL/GenBank/DDBJ databases">
        <title>Whole genome shotgun sequence of Cellulomonas oligotrophica NBRC 109435.</title>
        <authorList>
            <person name="Komaki H."/>
            <person name="Tamura T."/>
        </authorList>
    </citation>
    <scope>NUCLEOTIDE SEQUENCE [LARGE SCALE GENOMIC DNA]</scope>
    <source>
        <strain evidence="2 3">NBRC 109435</strain>
    </source>
</reference>
<dbReference type="InterPro" id="IPR010982">
    <property type="entry name" value="Lambda_DNA-bd_dom_sf"/>
</dbReference>
<comment type="caution">
    <text evidence="2">The sequence shown here is derived from an EMBL/GenBank/DDBJ whole genome shotgun (WGS) entry which is preliminary data.</text>
</comment>
<name>A0ABQ4D9Y3_9CELL</name>
<dbReference type="Gene3D" id="1.10.260.40">
    <property type="entry name" value="lambda repressor-like DNA-binding domains"/>
    <property type="match status" value="1"/>
</dbReference>
<dbReference type="InterPro" id="IPR001387">
    <property type="entry name" value="Cro/C1-type_HTH"/>
</dbReference>
<accession>A0ABQ4D9Y3</accession>
<feature type="domain" description="HTH cro/C1-type" evidence="1">
    <location>
        <begin position="41"/>
        <end position="88"/>
    </location>
</feature>
<dbReference type="EMBL" id="BONN01000004">
    <property type="protein sequence ID" value="GIG32531.1"/>
    <property type="molecule type" value="Genomic_DNA"/>
</dbReference>
<dbReference type="Pfam" id="PF13560">
    <property type="entry name" value="HTH_31"/>
    <property type="match status" value="1"/>
</dbReference>
<dbReference type="Proteomes" id="UP000618382">
    <property type="component" value="Unassembled WGS sequence"/>
</dbReference>